<evidence type="ECO:0000313" key="4">
    <source>
        <dbReference type="EMBL" id="OVA11184.1"/>
    </source>
</evidence>
<dbReference type="Proteomes" id="UP000195402">
    <property type="component" value="Unassembled WGS sequence"/>
</dbReference>
<dbReference type="InterPro" id="IPR001938">
    <property type="entry name" value="Thaumatin"/>
</dbReference>
<dbReference type="FunFam" id="2.60.110.10:FF:000002">
    <property type="entry name" value="Thaumatin-like protein 1a"/>
    <property type="match status" value="1"/>
</dbReference>
<keyword evidence="5" id="KW-1185">Reference proteome</keyword>
<dbReference type="OrthoDB" id="430315at2759"/>
<evidence type="ECO:0000313" key="5">
    <source>
        <dbReference type="Proteomes" id="UP000195402"/>
    </source>
</evidence>
<name>A0A200QL58_MACCD</name>
<dbReference type="InParanoid" id="A0A200QL58"/>
<feature type="disulfide bond" evidence="3">
    <location>
        <begin position="64"/>
        <end position="74"/>
    </location>
</feature>
<feature type="disulfide bond" evidence="3">
    <location>
        <begin position="16"/>
        <end position="223"/>
    </location>
</feature>
<comment type="caution">
    <text evidence="4">The sequence shown here is derived from an EMBL/GenBank/DDBJ whole genome shotgun (WGS) entry which is preliminary data.</text>
</comment>
<dbReference type="Pfam" id="PF00314">
    <property type="entry name" value="Thaumatin"/>
    <property type="match status" value="1"/>
</dbReference>
<organism evidence="4 5">
    <name type="scientific">Macleaya cordata</name>
    <name type="common">Five-seeded plume-poppy</name>
    <name type="synonym">Bocconia cordata</name>
    <dbReference type="NCBI Taxonomy" id="56857"/>
    <lineage>
        <taxon>Eukaryota</taxon>
        <taxon>Viridiplantae</taxon>
        <taxon>Streptophyta</taxon>
        <taxon>Embryophyta</taxon>
        <taxon>Tracheophyta</taxon>
        <taxon>Spermatophyta</taxon>
        <taxon>Magnoliopsida</taxon>
        <taxon>Ranunculales</taxon>
        <taxon>Papaveraceae</taxon>
        <taxon>Papaveroideae</taxon>
        <taxon>Macleaya</taxon>
    </lineage>
</organism>
<dbReference type="SMART" id="SM00205">
    <property type="entry name" value="THN"/>
    <property type="match status" value="1"/>
</dbReference>
<dbReference type="SUPFAM" id="SSF49870">
    <property type="entry name" value="Osmotin, thaumatin-like protein"/>
    <property type="match status" value="1"/>
</dbReference>
<dbReference type="PIRSF" id="PIRSF002703">
    <property type="entry name" value="Thaumatin"/>
    <property type="match status" value="1"/>
</dbReference>
<dbReference type="PROSITE" id="PS00316">
    <property type="entry name" value="THAUMATIN_1"/>
    <property type="match status" value="1"/>
</dbReference>
<evidence type="ECO:0000256" key="2">
    <source>
        <dbReference type="ARBA" id="ARBA00023157"/>
    </source>
</evidence>
<feature type="disulfide bond" evidence="3">
    <location>
        <begin position="131"/>
        <end position="213"/>
    </location>
</feature>
<proteinExistence type="inferred from homology"/>
<accession>A0A200QL58</accession>
<dbReference type="STRING" id="56857.A0A200QL58"/>
<dbReference type="OMA" id="QNKCRNT"/>
<feature type="disulfide bond" evidence="3">
    <location>
        <begin position="144"/>
        <end position="159"/>
    </location>
</feature>
<keyword evidence="2 3" id="KW-1015">Disulfide bond</keyword>
<dbReference type="InterPro" id="IPR037176">
    <property type="entry name" value="Osmotin/thaumatin-like_sf"/>
</dbReference>
<gene>
    <name evidence="4" type="ORF">BVC80_1743g12</name>
</gene>
<dbReference type="AlphaFoldDB" id="A0A200QL58"/>
<feature type="disulfide bond" evidence="3">
    <location>
        <begin position="136"/>
        <end position="196"/>
    </location>
</feature>
<dbReference type="EMBL" id="MVGT01001730">
    <property type="protein sequence ID" value="OVA11184.1"/>
    <property type="molecule type" value="Genomic_DNA"/>
</dbReference>
<dbReference type="CDD" id="cd09218">
    <property type="entry name" value="TLP-PA"/>
    <property type="match status" value="1"/>
</dbReference>
<dbReference type="FunCoup" id="A0A200QL58">
    <property type="interactions" value="202"/>
</dbReference>
<feature type="disulfide bond" evidence="3">
    <location>
        <begin position="163"/>
        <end position="172"/>
    </location>
</feature>
<dbReference type="PANTHER" id="PTHR31048">
    <property type="entry name" value="OS03G0233200 PROTEIN"/>
    <property type="match status" value="1"/>
</dbReference>
<evidence type="ECO:0000256" key="1">
    <source>
        <dbReference type="ARBA" id="ARBA00010607"/>
    </source>
</evidence>
<dbReference type="PROSITE" id="PS51367">
    <property type="entry name" value="THAUMATIN_2"/>
    <property type="match status" value="1"/>
</dbReference>
<feature type="disulfide bond" evidence="3">
    <location>
        <begin position="173"/>
        <end position="183"/>
    </location>
</feature>
<dbReference type="InterPro" id="IPR017949">
    <property type="entry name" value="Thaumatin_CS"/>
</dbReference>
<reference evidence="4 5" key="1">
    <citation type="journal article" date="2017" name="Mol. Plant">
        <title>The Genome of Medicinal Plant Macleaya cordata Provides New Insights into Benzylisoquinoline Alkaloids Metabolism.</title>
        <authorList>
            <person name="Liu X."/>
            <person name="Liu Y."/>
            <person name="Huang P."/>
            <person name="Ma Y."/>
            <person name="Qing Z."/>
            <person name="Tang Q."/>
            <person name="Cao H."/>
            <person name="Cheng P."/>
            <person name="Zheng Y."/>
            <person name="Yuan Z."/>
            <person name="Zhou Y."/>
            <person name="Liu J."/>
            <person name="Tang Z."/>
            <person name="Zhuo Y."/>
            <person name="Zhang Y."/>
            <person name="Yu L."/>
            <person name="Huang J."/>
            <person name="Yang P."/>
            <person name="Peng Q."/>
            <person name="Zhang J."/>
            <person name="Jiang W."/>
            <person name="Zhang Z."/>
            <person name="Lin K."/>
            <person name="Ro D.K."/>
            <person name="Chen X."/>
            <person name="Xiong X."/>
            <person name="Shang Y."/>
            <person name="Huang S."/>
            <person name="Zeng J."/>
        </authorList>
    </citation>
    <scope>NUCLEOTIDE SEQUENCE [LARGE SCALE GENOMIC DNA]</scope>
    <source>
        <strain evidence="5">cv. BLH2017</strain>
        <tissue evidence="4">Root</tissue>
    </source>
</reference>
<sequence>MHAGVSATIFTFQNKCRNTIWPGIQPGAGKEILRNGGFRLKFGENVSINAPVGWSGRFWGRHGCSFDQTGRGSCLTGDCGGLLACSGAGGAPPVSLAEFTLDSPDDYYDISLVDGYNVPISILISGGKGICKSLKCTLNLNRNCPRSLQVRYKKRVVACKSACLAFNSPEYCCTGAYANPSTCKPTNYSEIFKEACPDAYSYAYDDATSIVTCKGANYLIRFC</sequence>
<evidence type="ECO:0000256" key="3">
    <source>
        <dbReference type="PIRSR" id="PIRSR002703-1"/>
    </source>
</evidence>
<protein>
    <submittedName>
        <fullName evidence="4">Thaumatin</fullName>
    </submittedName>
</protein>
<feature type="disulfide bond" evidence="3">
    <location>
        <begin position="79"/>
        <end position="85"/>
    </location>
</feature>
<dbReference type="PRINTS" id="PR00347">
    <property type="entry name" value="THAUMATIN"/>
</dbReference>
<dbReference type="Gene3D" id="2.60.110.10">
    <property type="entry name" value="Thaumatin"/>
    <property type="match status" value="1"/>
</dbReference>
<comment type="similarity">
    <text evidence="1">Belongs to the thaumatin family.</text>
</comment>